<name>A0A7Z6ZVT9_9GAMM</name>
<comment type="caution">
    <text evidence="5">The sequence shown here is derived from an EMBL/GenBank/DDBJ whole genome shotgun (WGS) entry which is preliminary data.</text>
</comment>
<evidence type="ECO:0000256" key="3">
    <source>
        <dbReference type="ARBA" id="ARBA00023002"/>
    </source>
</evidence>
<dbReference type="Proteomes" id="UP000287766">
    <property type="component" value="Unassembled WGS sequence"/>
</dbReference>
<evidence type="ECO:0000256" key="1">
    <source>
        <dbReference type="ARBA" id="ARBA00007118"/>
    </source>
</evidence>
<dbReference type="InterPro" id="IPR000415">
    <property type="entry name" value="Nitroreductase-like"/>
</dbReference>
<dbReference type="InterPro" id="IPR033878">
    <property type="entry name" value="NfsB-like"/>
</dbReference>
<accession>A0A7Z6ZVT9</accession>
<keyword evidence="2" id="KW-0521">NADP</keyword>
<dbReference type="AlphaFoldDB" id="A0A7Z6ZVT9"/>
<evidence type="ECO:0000313" key="5">
    <source>
        <dbReference type="EMBL" id="RUO42000.1"/>
    </source>
</evidence>
<evidence type="ECO:0000259" key="4">
    <source>
        <dbReference type="Pfam" id="PF00881"/>
    </source>
</evidence>
<feature type="domain" description="Nitroreductase" evidence="4">
    <location>
        <begin position="8"/>
        <end position="183"/>
    </location>
</feature>
<comment type="similarity">
    <text evidence="1">Belongs to the nitroreductase family.</text>
</comment>
<dbReference type="RefSeq" id="WP_169930727.1">
    <property type="nucleotide sequence ID" value="NZ_PIPR01000001.1"/>
</dbReference>
<reference evidence="6" key="1">
    <citation type="journal article" date="2018" name="Front. Microbiol.">
        <title>Genome-Based Analysis Reveals the Taxonomy and Diversity of the Family Idiomarinaceae.</title>
        <authorList>
            <person name="Liu Y."/>
            <person name="Lai Q."/>
            <person name="Shao Z."/>
        </authorList>
    </citation>
    <scope>NUCLEOTIDE SEQUENCE [LARGE SCALE GENOMIC DNA]</scope>
    <source>
        <strain evidence="6">KYW314</strain>
    </source>
</reference>
<keyword evidence="3" id="KW-0560">Oxidoreductase</keyword>
<dbReference type="GO" id="GO:0016491">
    <property type="term" value="F:oxidoreductase activity"/>
    <property type="evidence" value="ECO:0007669"/>
    <property type="project" value="UniProtKB-KW"/>
</dbReference>
<protein>
    <submittedName>
        <fullName evidence="5">NAD(P)H-dependent oxidoreductase</fullName>
    </submittedName>
</protein>
<evidence type="ECO:0000313" key="6">
    <source>
        <dbReference type="Proteomes" id="UP000287766"/>
    </source>
</evidence>
<organism evidence="5 6">
    <name type="scientific">Pseudidiomarina aestuarii</name>
    <dbReference type="NCBI Taxonomy" id="624146"/>
    <lineage>
        <taxon>Bacteria</taxon>
        <taxon>Pseudomonadati</taxon>
        <taxon>Pseudomonadota</taxon>
        <taxon>Gammaproteobacteria</taxon>
        <taxon>Alteromonadales</taxon>
        <taxon>Idiomarinaceae</taxon>
        <taxon>Pseudidiomarina</taxon>
    </lineage>
</organism>
<dbReference type="CDD" id="cd02149">
    <property type="entry name" value="NfsB-like"/>
    <property type="match status" value="1"/>
</dbReference>
<evidence type="ECO:0000256" key="2">
    <source>
        <dbReference type="ARBA" id="ARBA00022857"/>
    </source>
</evidence>
<dbReference type="Gene3D" id="3.40.109.10">
    <property type="entry name" value="NADH Oxidase"/>
    <property type="match status" value="1"/>
</dbReference>
<dbReference type="PANTHER" id="PTHR43673">
    <property type="entry name" value="NAD(P)H NITROREDUCTASE YDGI-RELATED"/>
    <property type="match status" value="1"/>
</dbReference>
<dbReference type="PANTHER" id="PTHR43673:SF10">
    <property type="entry name" value="NADH DEHYDROGENASE_NAD(P)H NITROREDUCTASE XCC3605-RELATED"/>
    <property type="match status" value="1"/>
</dbReference>
<dbReference type="EMBL" id="PIPR01000001">
    <property type="protein sequence ID" value="RUO42000.1"/>
    <property type="molecule type" value="Genomic_DNA"/>
</dbReference>
<keyword evidence="6" id="KW-1185">Reference proteome</keyword>
<proteinExistence type="inferred from homology"/>
<gene>
    <name evidence="5" type="ORF">CWE22_07615</name>
</gene>
<sequence length="208" mass="23032">MAILEALNWRYAVREFSDKQLSDETIAELVEATRLSPSAYGLQPYKLLVVKSPEIKNELLPYAMGQTKVRDCSHLFILTVNTTIDADFIEQHFAHVERERGLEAGALAGFTQHVKDVMLSMSAEQLQQWAENQVHIALGNLLTTAALKQVDACPMAGFENQGFDEVLGLAELGLRSAVICALGERADTDVSSAERKVRLPINDFSLEI</sequence>
<dbReference type="Pfam" id="PF00881">
    <property type="entry name" value="Nitroreductase"/>
    <property type="match status" value="1"/>
</dbReference>
<dbReference type="SUPFAM" id="SSF55469">
    <property type="entry name" value="FMN-dependent nitroreductase-like"/>
    <property type="match status" value="1"/>
</dbReference>
<dbReference type="InterPro" id="IPR029479">
    <property type="entry name" value="Nitroreductase"/>
</dbReference>